<keyword evidence="3" id="KW-1185">Reference proteome</keyword>
<keyword evidence="1" id="KW-0472">Membrane</keyword>
<evidence type="ECO:0000256" key="1">
    <source>
        <dbReference type="SAM" id="Phobius"/>
    </source>
</evidence>
<name>E5XTJ1_SEGRC</name>
<dbReference type="AlphaFoldDB" id="E5XTJ1"/>
<organism evidence="2 3">
    <name type="scientific">Segniliparus rugosus (strain ATCC BAA-974 / DSM 45345 / CCUG 50838 / CIP 108380 / JCM 13579 / CDC 945)</name>
    <dbReference type="NCBI Taxonomy" id="679197"/>
    <lineage>
        <taxon>Bacteria</taxon>
        <taxon>Bacillati</taxon>
        <taxon>Actinomycetota</taxon>
        <taxon>Actinomycetes</taxon>
        <taxon>Mycobacteriales</taxon>
        <taxon>Segniliparaceae</taxon>
        <taxon>Segniliparus</taxon>
    </lineage>
</organism>
<sequence>MVWGALLVPPLGVCAVVVAFLSRTCAEAHEPIIDLALPFVMFGVLVAAAFLGYLAYLAVCLIPARGTPALGFAAAVLVAASVARSMALLGLGSSLSDAARCTAWMPWW</sequence>
<keyword evidence="1" id="KW-0812">Transmembrane</keyword>
<keyword evidence="1" id="KW-1133">Transmembrane helix</keyword>
<dbReference type="STRING" id="679197.HMPREF9336_02813"/>
<gene>
    <name evidence="2" type="ORF">HMPREF9336_02813</name>
</gene>
<protein>
    <submittedName>
        <fullName evidence="2">Uncharacterized protein</fullName>
    </submittedName>
</protein>
<dbReference type="Proteomes" id="UP000004816">
    <property type="component" value="Unassembled WGS sequence"/>
</dbReference>
<proteinExistence type="predicted"/>
<dbReference type="HOGENOM" id="CLU_2195103_0_0_11"/>
<dbReference type="EMBL" id="ACZI02000001">
    <property type="protein sequence ID" value="EFV12330.1"/>
    <property type="molecule type" value="Genomic_DNA"/>
</dbReference>
<reference evidence="2 3" key="1">
    <citation type="journal article" date="2011" name="Stand. Genomic Sci.">
        <title>High quality draft genome sequence of Segniliparus rugosus CDC 945(T)= (ATCC BAA-974(T)).</title>
        <authorList>
            <person name="Earl A.M."/>
            <person name="Desjardins C.A."/>
            <person name="Fitzgerald M.G."/>
            <person name="Arachchi H.M."/>
            <person name="Zeng Q."/>
            <person name="Mehta T."/>
            <person name="Griggs A."/>
            <person name="Birren B.W."/>
            <person name="Toney N.C."/>
            <person name="Carr J."/>
            <person name="Posey J."/>
            <person name="Butler W.R."/>
        </authorList>
    </citation>
    <scope>NUCLEOTIDE SEQUENCE [LARGE SCALE GENOMIC DNA]</scope>
    <source>
        <strain evidence="3">ATCC BAA-974 / DSM 45345 / CCUG 50838 / CIP 108380 / JCM 13579 / CDC 945</strain>
    </source>
</reference>
<feature type="transmembrane region" description="Helical" evidence="1">
    <location>
        <begin position="36"/>
        <end position="62"/>
    </location>
</feature>
<accession>E5XTJ1</accession>
<comment type="caution">
    <text evidence="2">The sequence shown here is derived from an EMBL/GenBank/DDBJ whole genome shotgun (WGS) entry which is preliminary data.</text>
</comment>
<evidence type="ECO:0000313" key="2">
    <source>
        <dbReference type="EMBL" id="EFV12330.1"/>
    </source>
</evidence>
<evidence type="ECO:0000313" key="3">
    <source>
        <dbReference type="Proteomes" id="UP000004816"/>
    </source>
</evidence>
<feature type="transmembrane region" description="Helical" evidence="1">
    <location>
        <begin position="69"/>
        <end position="87"/>
    </location>
</feature>